<dbReference type="InterPro" id="IPR050197">
    <property type="entry name" value="Aldolase_class_II_sugar_metab"/>
</dbReference>
<comment type="caution">
    <text evidence="4">The sequence shown here is derived from an EMBL/GenBank/DDBJ whole genome shotgun (WGS) entry which is preliminary data.</text>
</comment>
<dbReference type="RefSeq" id="WP_142833347.1">
    <property type="nucleotide sequence ID" value="NZ_VFSV01000004.1"/>
</dbReference>
<accession>A0A547Q8S0</accession>
<dbReference type="OrthoDB" id="5291399at2"/>
<dbReference type="GO" id="GO:0019323">
    <property type="term" value="P:pentose catabolic process"/>
    <property type="evidence" value="ECO:0007669"/>
    <property type="project" value="TreeGrafter"/>
</dbReference>
<evidence type="ECO:0000313" key="5">
    <source>
        <dbReference type="Proteomes" id="UP000318590"/>
    </source>
</evidence>
<keyword evidence="1" id="KW-0479">Metal-binding</keyword>
<evidence type="ECO:0000313" key="4">
    <source>
        <dbReference type="EMBL" id="TRD22768.1"/>
    </source>
</evidence>
<name>A0A547Q8S0_9RHOB</name>
<dbReference type="GO" id="GO:0046872">
    <property type="term" value="F:metal ion binding"/>
    <property type="evidence" value="ECO:0007669"/>
    <property type="project" value="UniProtKB-KW"/>
</dbReference>
<feature type="domain" description="Class II aldolase/adducin N-terminal" evidence="3">
    <location>
        <begin position="8"/>
        <end position="181"/>
    </location>
</feature>
<dbReference type="Proteomes" id="UP000318590">
    <property type="component" value="Unassembled WGS sequence"/>
</dbReference>
<evidence type="ECO:0000259" key="3">
    <source>
        <dbReference type="SMART" id="SM01007"/>
    </source>
</evidence>
<gene>
    <name evidence="4" type="ORF">FEV53_03010</name>
</gene>
<reference evidence="4 5" key="1">
    <citation type="submission" date="2019-06" db="EMBL/GenBank/DDBJ databases">
        <title>Paenimaribius caenipelagi gen. nov., sp. nov., isolated from a tidal flat.</title>
        <authorList>
            <person name="Yoon J.-H."/>
        </authorList>
    </citation>
    <scope>NUCLEOTIDE SEQUENCE [LARGE SCALE GENOMIC DNA]</scope>
    <source>
        <strain evidence="4 5">JBTF-M29</strain>
    </source>
</reference>
<dbReference type="PANTHER" id="PTHR22789:SF0">
    <property type="entry name" value="3-OXO-TETRONATE 4-PHOSPHATE DECARBOXYLASE-RELATED"/>
    <property type="match status" value="1"/>
</dbReference>
<dbReference type="Pfam" id="PF00596">
    <property type="entry name" value="Aldolase_II"/>
    <property type="match status" value="1"/>
</dbReference>
<protein>
    <submittedName>
        <fullName evidence="4">Class II aldolase</fullName>
    </submittedName>
</protein>
<dbReference type="GO" id="GO:0005829">
    <property type="term" value="C:cytosol"/>
    <property type="evidence" value="ECO:0007669"/>
    <property type="project" value="TreeGrafter"/>
</dbReference>
<dbReference type="SMART" id="SM01007">
    <property type="entry name" value="Aldolase_II"/>
    <property type="match status" value="1"/>
</dbReference>
<dbReference type="GO" id="GO:0016832">
    <property type="term" value="F:aldehyde-lyase activity"/>
    <property type="evidence" value="ECO:0007669"/>
    <property type="project" value="TreeGrafter"/>
</dbReference>
<dbReference type="InterPro" id="IPR001303">
    <property type="entry name" value="Aldolase_II/adducin_N"/>
</dbReference>
<keyword evidence="5" id="KW-1185">Reference proteome</keyword>
<evidence type="ECO:0000256" key="2">
    <source>
        <dbReference type="ARBA" id="ARBA00023239"/>
    </source>
</evidence>
<dbReference type="Gene3D" id="3.40.225.10">
    <property type="entry name" value="Class II aldolase/adducin N-terminal domain"/>
    <property type="match status" value="1"/>
</dbReference>
<dbReference type="AlphaFoldDB" id="A0A547Q8S0"/>
<dbReference type="InterPro" id="IPR036409">
    <property type="entry name" value="Aldolase_II/adducin_N_sf"/>
</dbReference>
<dbReference type="EMBL" id="VFSV01000004">
    <property type="protein sequence ID" value="TRD22768.1"/>
    <property type="molecule type" value="Genomic_DNA"/>
</dbReference>
<evidence type="ECO:0000256" key="1">
    <source>
        <dbReference type="ARBA" id="ARBA00022723"/>
    </source>
</evidence>
<organism evidence="4 5">
    <name type="scientific">Palleronia caenipelagi</name>
    <dbReference type="NCBI Taxonomy" id="2489174"/>
    <lineage>
        <taxon>Bacteria</taxon>
        <taxon>Pseudomonadati</taxon>
        <taxon>Pseudomonadota</taxon>
        <taxon>Alphaproteobacteria</taxon>
        <taxon>Rhodobacterales</taxon>
        <taxon>Roseobacteraceae</taxon>
        <taxon>Palleronia</taxon>
    </lineage>
</organism>
<dbReference type="PANTHER" id="PTHR22789">
    <property type="entry name" value="FUCULOSE PHOSPHATE ALDOLASE"/>
    <property type="match status" value="1"/>
</dbReference>
<keyword evidence="2" id="KW-0456">Lyase</keyword>
<sequence length="223" mass="24473">MNSNDMRQDIIETCLAMKRMGINQGTSGNVSLRQGDGFLITPSGMPYELMRPDDIVWMGFEGQLQGGKPSSEWRFHLDILRNRPEICAIVHCHSVHATALACQMREIPPFHYMVAVAGGSSIRCAPYATFGTQELSDAALLALTDRKACLLGHHGQIALGKDLRSALNLAVEVETLAQTYLAACALGEPPLLPEEEIDRVLEQIRRLGYGLSPNDLEAKGNDR</sequence>
<dbReference type="SUPFAM" id="SSF53639">
    <property type="entry name" value="AraD/HMP-PK domain-like"/>
    <property type="match status" value="1"/>
</dbReference>
<proteinExistence type="predicted"/>